<keyword evidence="2" id="KW-0539">Nucleus</keyword>
<accession>A0AAX4JMA9</accession>
<feature type="compositionally biased region" description="Low complexity" evidence="3">
    <location>
        <begin position="85"/>
        <end position="98"/>
    </location>
</feature>
<proteinExistence type="predicted"/>
<dbReference type="Pfam" id="PF00172">
    <property type="entry name" value="Zn_clus"/>
    <property type="match status" value="1"/>
</dbReference>
<dbReference type="GO" id="GO:0003677">
    <property type="term" value="F:DNA binding"/>
    <property type="evidence" value="ECO:0007669"/>
    <property type="project" value="InterPro"/>
</dbReference>
<protein>
    <recommendedName>
        <fullName evidence="4">Zn(2)-C6 fungal-type domain-containing protein</fullName>
    </recommendedName>
</protein>
<dbReference type="EMBL" id="CP144099">
    <property type="protein sequence ID" value="WWC86561.1"/>
    <property type="molecule type" value="Genomic_DNA"/>
</dbReference>
<dbReference type="PROSITE" id="PS50048">
    <property type="entry name" value="ZN2_CY6_FUNGAL_2"/>
    <property type="match status" value="1"/>
</dbReference>
<dbReference type="GO" id="GO:0045944">
    <property type="term" value="P:positive regulation of transcription by RNA polymerase II"/>
    <property type="evidence" value="ECO:0007669"/>
    <property type="project" value="TreeGrafter"/>
</dbReference>
<dbReference type="PANTHER" id="PTHR31644:SF2">
    <property type="entry name" value="TRANSCRIPTIONAL ACTIVATOR ARO80-RELATED"/>
    <property type="match status" value="1"/>
</dbReference>
<dbReference type="CDD" id="cd00067">
    <property type="entry name" value="GAL4"/>
    <property type="match status" value="1"/>
</dbReference>
<dbReference type="InterPro" id="IPR036864">
    <property type="entry name" value="Zn2-C6_fun-type_DNA-bd_sf"/>
</dbReference>
<keyword evidence="6" id="KW-1185">Reference proteome</keyword>
<organism evidence="5 6">
    <name type="scientific">Kwoniella dendrophila CBS 6074</name>
    <dbReference type="NCBI Taxonomy" id="1295534"/>
    <lineage>
        <taxon>Eukaryota</taxon>
        <taxon>Fungi</taxon>
        <taxon>Dikarya</taxon>
        <taxon>Basidiomycota</taxon>
        <taxon>Agaricomycotina</taxon>
        <taxon>Tremellomycetes</taxon>
        <taxon>Tremellales</taxon>
        <taxon>Cryptococcaceae</taxon>
        <taxon>Kwoniella</taxon>
    </lineage>
</organism>
<keyword evidence="1" id="KW-0479">Metal-binding</keyword>
<dbReference type="InterPro" id="IPR052780">
    <property type="entry name" value="AAA_Catabolism_Regulators"/>
</dbReference>
<dbReference type="SMART" id="SM00066">
    <property type="entry name" value="GAL4"/>
    <property type="match status" value="1"/>
</dbReference>
<dbReference type="Pfam" id="PF04082">
    <property type="entry name" value="Fungal_trans"/>
    <property type="match status" value="1"/>
</dbReference>
<dbReference type="SMART" id="SM00906">
    <property type="entry name" value="Fungal_trans"/>
    <property type="match status" value="1"/>
</dbReference>
<evidence type="ECO:0000313" key="5">
    <source>
        <dbReference type="EMBL" id="WWC86561.1"/>
    </source>
</evidence>
<dbReference type="AlphaFoldDB" id="A0AAX4JMA9"/>
<dbReference type="SUPFAM" id="SSF57701">
    <property type="entry name" value="Zn2/Cys6 DNA-binding domain"/>
    <property type="match status" value="1"/>
</dbReference>
<dbReference type="PANTHER" id="PTHR31644">
    <property type="entry name" value="TRANSCRIPTIONAL ACTIVATOR ARO80-RELATED"/>
    <property type="match status" value="1"/>
</dbReference>
<dbReference type="GO" id="GO:0005634">
    <property type="term" value="C:nucleus"/>
    <property type="evidence" value="ECO:0007669"/>
    <property type="project" value="TreeGrafter"/>
</dbReference>
<feature type="compositionally biased region" description="Low complexity" evidence="3">
    <location>
        <begin position="1"/>
        <end position="24"/>
    </location>
</feature>
<dbReference type="InterPro" id="IPR001138">
    <property type="entry name" value="Zn2Cys6_DnaBD"/>
</dbReference>
<evidence type="ECO:0000256" key="1">
    <source>
        <dbReference type="ARBA" id="ARBA00022723"/>
    </source>
</evidence>
<dbReference type="GO" id="GO:0006351">
    <property type="term" value="P:DNA-templated transcription"/>
    <property type="evidence" value="ECO:0007669"/>
    <property type="project" value="InterPro"/>
</dbReference>
<dbReference type="GO" id="GO:0000981">
    <property type="term" value="F:DNA-binding transcription factor activity, RNA polymerase II-specific"/>
    <property type="evidence" value="ECO:0007669"/>
    <property type="project" value="InterPro"/>
</dbReference>
<name>A0AAX4JMA9_9TREE</name>
<dbReference type="RefSeq" id="XP_066073324.1">
    <property type="nucleotide sequence ID" value="XM_066217227.1"/>
</dbReference>
<sequence length="733" mass="82675">MPAQRSGSSGPNNPNQSSGSSTTTANGKKANHVRTYQACESCRAAKLRCDLGSPDAPHDPPCRRCLRTGRQCNFTKTYQRKPISNNNTQTQNTPPAAASFSNSNVYPPQFNNTNTLYQPLSNNIPTRNFNNGEDSGDFKFVRGETLENPADALRILCAAAEEEDNITKEEPRVNIEHHNVGTGLWNQWVPVRDGLLTADEATALLAYFGTHINIMLPLVPIQLFQPENFSFLLQEPLLLAAMICTASRYMDMGDSFNPVEPRRSKIVQNKITSWLRERIGYIAMGETSSRTIGTVEALLILSEWPPRALLLSDTSINVAPNFNKRPVNPCKVYDDLSWTMIGLAVRISQELGLHDEKAYPSEAQEEWSVHRRHRTWIYCQAADRHASVRLGRGSLIQEMPTGWWDRLGDFSRVSGDERFPFPRVQVKWIEIMLIAQYTHMIGLIQEQFYDSADVTSDLIRTGRFESTLHRLKPELEMAWHLKASELPTYNLLDHDGIVFTEDELREMRWRLDLDYIRLYANAIAMRAAQSRVMRRIKNRKQDDRVFQASVINSTEGPFIMEAVDAAISLVKYGISLHRKGILRHCPNRTFLKLVFASVFLMKAVSFGAVGQPEQEIVELQYSLIEALSTASVDDEHVANYLARMLNRVYPTIPTGPSRVAPENDPTNDLSNMDTSNILSLFGFDTEVSPTAGRDGHLESLSGFGYDPRSIVSDIEEMLAASDSYQFDLQHPIL</sequence>
<dbReference type="GO" id="GO:0008270">
    <property type="term" value="F:zinc ion binding"/>
    <property type="evidence" value="ECO:0007669"/>
    <property type="project" value="InterPro"/>
</dbReference>
<dbReference type="Proteomes" id="UP001355207">
    <property type="component" value="Chromosome 2"/>
</dbReference>
<dbReference type="Gene3D" id="4.10.240.10">
    <property type="entry name" value="Zn(2)-C6 fungal-type DNA-binding domain"/>
    <property type="match status" value="1"/>
</dbReference>
<evidence type="ECO:0000256" key="2">
    <source>
        <dbReference type="ARBA" id="ARBA00023242"/>
    </source>
</evidence>
<feature type="domain" description="Zn(2)-C6 fungal-type" evidence="4">
    <location>
        <begin position="38"/>
        <end position="74"/>
    </location>
</feature>
<dbReference type="CDD" id="cd12148">
    <property type="entry name" value="fungal_TF_MHR"/>
    <property type="match status" value="1"/>
</dbReference>
<evidence type="ECO:0000259" key="4">
    <source>
        <dbReference type="PROSITE" id="PS50048"/>
    </source>
</evidence>
<dbReference type="PROSITE" id="PS00463">
    <property type="entry name" value="ZN2_CY6_FUNGAL_1"/>
    <property type="match status" value="1"/>
</dbReference>
<dbReference type="GO" id="GO:0009074">
    <property type="term" value="P:aromatic amino acid family catabolic process"/>
    <property type="evidence" value="ECO:0007669"/>
    <property type="project" value="TreeGrafter"/>
</dbReference>
<evidence type="ECO:0000256" key="3">
    <source>
        <dbReference type="SAM" id="MobiDB-lite"/>
    </source>
</evidence>
<reference evidence="5 6" key="1">
    <citation type="submission" date="2024-01" db="EMBL/GenBank/DDBJ databases">
        <title>Comparative genomics of Cryptococcus and Kwoniella reveals pathogenesis evolution and contrasting modes of karyotype evolution via chromosome fusion or intercentromeric recombination.</title>
        <authorList>
            <person name="Coelho M.A."/>
            <person name="David-Palma M."/>
            <person name="Shea T."/>
            <person name="Bowers K."/>
            <person name="McGinley-Smith S."/>
            <person name="Mohammad A.W."/>
            <person name="Gnirke A."/>
            <person name="Yurkov A.M."/>
            <person name="Nowrousian M."/>
            <person name="Sun S."/>
            <person name="Cuomo C.A."/>
            <person name="Heitman J."/>
        </authorList>
    </citation>
    <scope>NUCLEOTIDE SEQUENCE [LARGE SCALE GENOMIC DNA]</scope>
    <source>
        <strain evidence="5 6">CBS 6074</strain>
    </source>
</reference>
<evidence type="ECO:0000313" key="6">
    <source>
        <dbReference type="Proteomes" id="UP001355207"/>
    </source>
</evidence>
<feature type="region of interest" description="Disordered" evidence="3">
    <location>
        <begin position="77"/>
        <end position="99"/>
    </location>
</feature>
<dbReference type="GeneID" id="91092110"/>
<feature type="region of interest" description="Disordered" evidence="3">
    <location>
        <begin position="1"/>
        <end position="29"/>
    </location>
</feature>
<dbReference type="InterPro" id="IPR007219">
    <property type="entry name" value="XnlR_reg_dom"/>
</dbReference>
<gene>
    <name evidence="5" type="ORF">L201_001438</name>
</gene>